<accession>A0A2U8VQP0</accession>
<evidence type="ECO:0000313" key="10">
    <source>
        <dbReference type="EMBL" id="AWN35632.1"/>
    </source>
</evidence>
<dbReference type="InterPro" id="IPR002549">
    <property type="entry name" value="AI-2E-like"/>
</dbReference>
<keyword evidence="5 9" id="KW-0812">Transmembrane</keyword>
<keyword evidence="6 9" id="KW-1133">Transmembrane helix</keyword>
<proteinExistence type="inferred from homology"/>
<feature type="transmembrane region" description="Helical" evidence="9">
    <location>
        <begin position="70"/>
        <end position="91"/>
    </location>
</feature>
<dbReference type="EMBL" id="CP029551">
    <property type="protein sequence ID" value="AWN35632.1"/>
    <property type="molecule type" value="Genomic_DNA"/>
</dbReference>
<evidence type="ECO:0000313" key="11">
    <source>
        <dbReference type="Proteomes" id="UP000246058"/>
    </source>
</evidence>
<evidence type="ECO:0000256" key="7">
    <source>
        <dbReference type="ARBA" id="ARBA00023136"/>
    </source>
</evidence>
<comment type="subcellular location">
    <subcellularLocation>
        <location evidence="1">Cell membrane</location>
        <topology evidence="1">Multi-pass membrane protein</topology>
    </subcellularLocation>
</comment>
<feature type="compositionally biased region" description="Basic and acidic residues" evidence="8">
    <location>
        <begin position="648"/>
        <end position="658"/>
    </location>
</feature>
<dbReference type="PANTHER" id="PTHR21716:SF53">
    <property type="entry name" value="PERMEASE PERM-RELATED"/>
    <property type="match status" value="1"/>
</dbReference>
<feature type="transmembrane region" description="Helical" evidence="9">
    <location>
        <begin position="263"/>
        <end position="289"/>
    </location>
</feature>
<dbReference type="PANTHER" id="PTHR21716">
    <property type="entry name" value="TRANSMEMBRANE PROTEIN"/>
    <property type="match status" value="1"/>
</dbReference>
<sequence>MSDDPVIARQIRQGMPVFVALASVLLVLAVMAALYLGREILMPVTLAILLSFVLVPAVRALRRLLVPRALAVLLVVAVTFGVLFGVGSLIASEGAQLAADLPRYSLTMRDKIAALRGATADAGTLSRIVDMVQDLGNALQPPAQAELKGEPGSATHPLTVEIKAAKAGVLETFQTFAGPILHPLATTGLILLFTIFILLQREDLRNRAIRIAGARDLRRTTAAIDDAASRLSRFFLAQLALNISFGVVIGLGLWIIGVPSPTLFGVLAAILRFVPYIGAVVSAVLPLILAAAVDPGWSMVIATAILFVVVEPIAGHVVEPLLYGHSTGLSPIAVILAATIWTFLWGPVGLILATPLTVCLVVLGRHVQRLWYLDVLLGDQPALAPPEIFYQRMLANDPAEAIDQGRQFLKERALVTYYDEVVLAGLLLAQEDRSRGTLDRERQAEVGAAILAVIDRLGRARVRRGASARSASRETAAAVAAAGPDRQVAGVVLAPEDLAPNWRGRTPVLCVSSRGPFDEAATRMLSQTLDRHGLNTQVMPLSALREGERPKRVEEIAMICFSYLEPVSLSQIRFTVRQARAALPGVRVLVGFWRERDPASLERLRRATSADYLVTSLNEALAAVMSASRAPDAVLVRNARGSGSLGEPDARADERRDLGPVVSA</sequence>
<evidence type="ECO:0000256" key="9">
    <source>
        <dbReference type="SAM" id="Phobius"/>
    </source>
</evidence>
<feature type="region of interest" description="Disordered" evidence="8">
    <location>
        <begin position="641"/>
        <end position="664"/>
    </location>
</feature>
<evidence type="ECO:0000256" key="8">
    <source>
        <dbReference type="SAM" id="MobiDB-lite"/>
    </source>
</evidence>
<comment type="similarity">
    <text evidence="2">Belongs to the autoinducer-2 exporter (AI-2E) (TC 2.A.86) family.</text>
</comment>
<dbReference type="Pfam" id="PF01594">
    <property type="entry name" value="AI-2E_transport"/>
    <property type="match status" value="1"/>
</dbReference>
<keyword evidence="11" id="KW-1185">Reference proteome</keyword>
<feature type="transmembrane region" description="Helical" evidence="9">
    <location>
        <begin position="40"/>
        <end position="58"/>
    </location>
</feature>
<evidence type="ECO:0000256" key="6">
    <source>
        <dbReference type="ARBA" id="ARBA00022989"/>
    </source>
</evidence>
<evidence type="ECO:0000256" key="1">
    <source>
        <dbReference type="ARBA" id="ARBA00004651"/>
    </source>
</evidence>
<evidence type="ECO:0000256" key="5">
    <source>
        <dbReference type="ARBA" id="ARBA00022692"/>
    </source>
</evidence>
<keyword evidence="3" id="KW-0813">Transport</keyword>
<protein>
    <submittedName>
        <fullName evidence="10">AI-2E family transporter</fullName>
    </submittedName>
</protein>
<evidence type="ECO:0000256" key="4">
    <source>
        <dbReference type="ARBA" id="ARBA00022475"/>
    </source>
</evidence>
<evidence type="ECO:0000256" key="3">
    <source>
        <dbReference type="ARBA" id="ARBA00022448"/>
    </source>
</evidence>
<feature type="transmembrane region" description="Helical" evidence="9">
    <location>
        <begin position="334"/>
        <end position="363"/>
    </location>
</feature>
<gene>
    <name evidence="10" type="ORF">DK427_07660</name>
</gene>
<reference evidence="10 11" key="1">
    <citation type="submission" date="2018-05" db="EMBL/GenBank/DDBJ databases">
        <title>Complete Genome Sequence of Methylobacterium sp. 17Sr1-43.</title>
        <authorList>
            <person name="Srinivasan S."/>
        </authorList>
    </citation>
    <scope>NUCLEOTIDE SEQUENCE [LARGE SCALE GENOMIC DNA]</scope>
    <source>
        <strain evidence="10 11">17Sr1-43</strain>
    </source>
</reference>
<dbReference type="RefSeq" id="WP_109950749.1">
    <property type="nucleotide sequence ID" value="NZ_CP029551.1"/>
</dbReference>
<feature type="transmembrane region" description="Helical" evidence="9">
    <location>
        <begin position="239"/>
        <end position="257"/>
    </location>
</feature>
<dbReference type="KEGG" id="meti:DK427_07660"/>
<dbReference type="OrthoDB" id="9799225at2"/>
<keyword evidence="7 9" id="KW-0472">Membrane</keyword>
<organism evidence="10 11">
    <name type="scientific">Methylobacterium radiodurans</name>
    <dbReference type="NCBI Taxonomy" id="2202828"/>
    <lineage>
        <taxon>Bacteria</taxon>
        <taxon>Pseudomonadati</taxon>
        <taxon>Pseudomonadota</taxon>
        <taxon>Alphaproteobacteria</taxon>
        <taxon>Hyphomicrobiales</taxon>
        <taxon>Methylobacteriaceae</taxon>
        <taxon>Methylobacterium</taxon>
    </lineage>
</organism>
<evidence type="ECO:0000256" key="2">
    <source>
        <dbReference type="ARBA" id="ARBA00009773"/>
    </source>
</evidence>
<dbReference type="GO" id="GO:0055085">
    <property type="term" value="P:transmembrane transport"/>
    <property type="evidence" value="ECO:0007669"/>
    <property type="project" value="TreeGrafter"/>
</dbReference>
<dbReference type="Proteomes" id="UP000246058">
    <property type="component" value="Chromosome"/>
</dbReference>
<name>A0A2U8VQP0_9HYPH</name>
<dbReference type="GO" id="GO:0005886">
    <property type="term" value="C:plasma membrane"/>
    <property type="evidence" value="ECO:0007669"/>
    <property type="project" value="UniProtKB-SubCell"/>
</dbReference>
<feature type="transmembrane region" description="Helical" evidence="9">
    <location>
        <begin position="296"/>
        <end position="314"/>
    </location>
</feature>
<feature type="transmembrane region" description="Helical" evidence="9">
    <location>
        <begin position="15"/>
        <end position="34"/>
    </location>
</feature>
<feature type="transmembrane region" description="Helical" evidence="9">
    <location>
        <begin position="180"/>
        <end position="199"/>
    </location>
</feature>
<keyword evidence="4" id="KW-1003">Cell membrane</keyword>
<dbReference type="AlphaFoldDB" id="A0A2U8VQP0"/>